<proteinExistence type="predicted"/>
<accession>W9KCY2</accession>
<reference evidence="2" key="1">
    <citation type="submission" date="2011-06" db="EMBL/GenBank/DDBJ databases">
        <title>The Genome Sequence of Fusarium oxysporum Fo47.</title>
        <authorList>
            <consortium name="The Broad Institute Genome Sequencing Platform"/>
            <person name="Ma L.-J."/>
            <person name="Gale L.R."/>
            <person name="Schwartz D.C."/>
            <person name="Zhou S."/>
            <person name="Corby-Kistler H."/>
            <person name="Young S.K."/>
            <person name="Zeng Q."/>
            <person name="Gargeya S."/>
            <person name="Fitzgerald M."/>
            <person name="Haas B."/>
            <person name="Abouelleil A."/>
            <person name="Alvarado L."/>
            <person name="Arachchi H.M."/>
            <person name="Berlin A."/>
            <person name="Brown A."/>
            <person name="Chapman S.B."/>
            <person name="Chen Z."/>
            <person name="Dunbar C."/>
            <person name="Freedman E."/>
            <person name="Gearin G."/>
            <person name="Gellesch M."/>
            <person name="Goldberg J."/>
            <person name="Griggs A."/>
            <person name="Gujja S."/>
            <person name="Heiman D."/>
            <person name="Howarth C."/>
            <person name="Larson L."/>
            <person name="Lui A."/>
            <person name="MacDonald P.J.P."/>
            <person name="Mehta T."/>
            <person name="Montmayeur A."/>
            <person name="Murphy C."/>
            <person name="Neiman D."/>
            <person name="Pearson M."/>
            <person name="Priest M."/>
            <person name="Roberts A."/>
            <person name="Saif S."/>
            <person name="Shea T."/>
            <person name="Shenoy N."/>
            <person name="Sisk P."/>
            <person name="Stolte C."/>
            <person name="Sykes S."/>
            <person name="Wortman J."/>
            <person name="Nusbaum C."/>
            <person name="Birren B."/>
        </authorList>
    </citation>
    <scope>NUCLEOTIDE SEQUENCE [LARGE SCALE GENOMIC DNA]</scope>
    <source>
        <strain evidence="2">Fo47</strain>
    </source>
</reference>
<gene>
    <name evidence="2" type="ORF">FOZG_07238</name>
</gene>
<dbReference type="VEuPathDB" id="FungiDB:FOZG_07238"/>
<sequence length="212" mass="23629">MAMLSANLEKPIGTKKEELDQFISAPPLDEQAVEQSTEDISNTLRCAEHMSSHTYKTPRQPGRKAFTNIPSPSLGNGHITVDEHPSDRRLGIPLTYPVEGIPHIKLLVSILGLSTVKADHQVSKKDQSKLHPTWVSKPRRGSTRKSQLKTGVMIRMTQAKIPPRGFQIGSNSFQSVELVSVEKDSSPIFHGTRKRKREGRDFLRPAAKHLQS</sequence>
<evidence type="ECO:0000256" key="1">
    <source>
        <dbReference type="SAM" id="MobiDB-lite"/>
    </source>
</evidence>
<feature type="compositionally biased region" description="Basic residues" evidence="1">
    <location>
        <begin position="137"/>
        <end position="147"/>
    </location>
</feature>
<feature type="region of interest" description="Disordered" evidence="1">
    <location>
        <begin position="123"/>
        <end position="147"/>
    </location>
</feature>
<organism evidence="2">
    <name type="scientific">Fusarium oxysporum Fo47</name>
    <dbReference type="NCBI Taxonomy" id="660027"/>
    <lineage>
        <taxon>Eukaryota</taxon>
        <taxon>Fungi</taxon>
        <taxon>Dikarya</taxon>
        <taxon>Ascomycota</taxon>
        <taxon>Pezizomycotina</taxon>
        <taxon>Sordariomycetes</taxon>
        <taxon>Hypocreomycetidae</taxon>
        <taxon>Hypocreales</taxon>
        <taxon>Nectriaceae</taxon>
        <taxon>Fusarium</taxon>
        <taxon>Fusarium oxysporum species complex</taxon>
    </lineage>
</organism>
<reference evidence="2" key="2">
    <citation type="submission" date="2012-06" db="EMBL/GenBank/DDBJ databases">
        <title>Annotation of the Genome Sequence of Fusarium oxysporum Fo47.</title>
        <authorList>
            <consortium name="The Broad Institute Genomics Platform"/>
            <person name="Ma L.-J."/>
            <person name="Corby-Kistler H."/>
            <person name="Broz K."/>
            <person name="Gale L.R."/>
            <person name="Jonkers W."/>
            <person name="O'Donnell K."/>
            <person name="Ploetz R."/>
            <person name="Steinberg C."/>
            <person name="Schwartz D.C."/>
            <person name="VanEtten H."/>
            <person name="Zhou S."/>
            <person name="Young S.K."/>
            <person name="Zeng Q."/>
            <person name="Gargeya S."/>
            <person name="Fitzgerald M."/>
            <person name="Abouelleil A."/>
            <person name="Alvarado L."/>
            <person name="Chapman S.B."/>
            <person name="Gainer-Dewar J."/>
            <person name="Goldberg J."/>
            <person name="Griggs A."/>
            <person name="Gujja S."/>
            <person name="Hansen M."/>
            <person name="Howarth C."/>
            <person name="Imamovic A."/>
            <person name="Ireland A."/>
            <person name="Larimer J."/>
            <person name="McCowan C."/>
            <person name="Murphy C."/>
            <person name="Pearson M."/>
            <person name="Poon T.W."/>
            <person name="Priest M."/>
            <person name="Roberts A."/>
            <person name="Saif S."/>
            <person name="Shea T."/>
            <person name="Sykes S."/>
            <person name="Wortman J."/>
            <person name="Nusbaum C."/>
            <person name="Birren B."/>
        </authorList>
    </citation>
    <scope>NUCLEOTIDE SEQUENCE</scope>
    <source>
        <strain evidence="2">Fo47</strain>
    </source>
</reference>
<evidence type="ECO:0000313" key="2">
    <source>
        <dbReference type="EMBL" id="EWZ42232.1"/>
    </source>
</evidence>
<dbReference type="HOGENOM" id="CLU_1299789_0_0_1"/>
<dbReference type="EMBL" id="JH717899">
    <property type="protein sequence ID" value="EWZ42232.1"/>
    <property type="molecule type" value="Genomic_DNA"/>
</dbReference>
<dbReference type="AlphaFoldDB" id="W9KCY2"/>
<protein>
    <submittedName>
        <fullName evidence="2">Uncharacterized protein</fullName>
    </submittedName>
</protein>
<feature type="region of interest" description="Disordered" evidence="1">
    <location>
        <begin position="188"/>
        <end position="212"/>
    </location>
</feature>
<name>W9KCY2_FUSOX</name>
<dbReference type="Proteomes" id="UP000030766">
    <property type="component" value="Unassembled WGS sequence"/>
</dbReference>